<protein>
    <submittedName>
        <fullName evidence="1">DUF177 domain-containing protein</fullName>
    </submittedName>
</protein>
<evidence type="ECO:0000313" key="1">
    <source>
        <dbReference type="EMBL" id="QIL49143.1"/>
    </source>
</evidence>
<dbReference type="AlphaFoldDB" id="A0A6G8AW55"/>
<name>A0A6G8AW55_9ENTE</name>
<dbReference type="Pfam" id="PF02620">
    <property type="entry name" value="YceD"/>
    <property type="match status" value="1"/>
</dbReference>
<organism evidence="1 2">
    <name type="scientific">Vagococcus hydrophili</name>
    <dbReference type="NCBI Taxonomy" id="2714947"/>
    <lineage>
        <taxon>Bacteria</taxon>
        <taxon>Bacillati</taxon>
        <taxon>Bacillota</taxon>
        <taxon>Bacilli</taxon>
        <taxon>Lactobacillales</taxon>
        <taxon>Enterococcaceae</taxon>
        <taxon>Vagococcus</taxon>
    </lineage>
</organism>
<gene>
    <name evidence="1" type="ORF">G7082_11920</name>
</gene>
<proteinExistence type="predicted"/>
<dbReference type="Proteomes" id="UP000501747">
    <property type="component" value="Chromosome"/>
</dbReference>
<sequence>MKWALAELNKFKNSQVDFKEALDLKASLQKREPFILDLAPILVEGFIQVDKVGYTAHFSVETVITLPSSRSLEPVEVPLSLIIDEEYMTDAQIKALEDISDDEKELIIPLEKDLIDLTEAVEDYILLNLPLQVLTAEEEQSTSGLPKGDFWQVLSEEEVAFAEKLDSETKIDPRLAKLSELLVTEDDE</sequence>
<evidence type="ECO:0000313" key="2">
    <source>
        <dbReference type="Proteomes" id="UP000501747"/>
    </source>
</evidence>
<dbReference type="InterPro" id="IPR003772">
    <property type="entry name" value="YceD"/>
</dbReference>
<keyword evidence="2" id="KW-1185">Reference proteome</keyword>
<accession>A0A6G8AW55</accession>
<dbReference type="RefSeq" id="WP_166035271.1">
    <property type="nucleotide sequence ID" value="NZ_CP049887.1"/>
</dbReference>
<dbReference type="KEGG" id="vhy:G7082_11920"/>
<dbReference type="EMBL" id="CP049887">
    <property type="protein sequence ID" value="QIL49143.1"/>
    <property type="molecule type" value="Genomic_DNA"/>
</dbReference>
<reference evidence="1 2" key="1">
    <citation type="submission" date="2020-03" db="EMBL/GenBank/DDBJ databases">
        <title>Vagococcus sp. nov., isolated from beetles.</title>
        <authorList>
            <person name="Hyun D.-W."/>
            <person name="Bae J.-W."/>
        </authorList>
    </citation>
    <scope>NUCLEOTIDE SEQUENCE [LARGE SCALE GENOMIC DNA]</scope>
    <source>
        <strain evidence="1 2">HDW17B</strain>
    </source>
</reference>